<proteinExistence type="predicted"/>
<dbReference type="Pfam" id="PF12770">
    <property type="entry name" value="CHAT"/>
    <property type="match status" value="1"/>
</dbReference>
<keyword evidence="2" id="KW-0175">Coiled coil</keyword>
<dbReference type="PANTHER" id="PTHR10098:SF108">
    <property type="entry name" value="TETRATRICOPEPTIDE REPEAT PROTEIN 28"/>
    <property type="match status" value="1"/>
</dbReference>
<comment type="caution">
    <text evidence="4">The sequence shown here is derived from an EMBL/GenBank/DDBJ whole genome shotgun (WGS) entry which is preliminary data.</text>
</comment>
<sequence length="1042" mass="119027">MLLQAVHSSNAEPEVVYPILQANLDKLDEQFPLLLKAWFTSIMSEEELIPAEIIATDIVNFSNLIAKYHLGSQALNIEIAIAGYEIAQTVFTSEAFLQQWAMTQNSLAAAYLQRIQGYKAENLEIAIAILQAALQFINRENFVADWAIAQNNLASAYITRIQGDKSENLELAINILQEALAVCLQKTITLKWAMIQNNLAVAYSERILGEKVENLELAIAACKSALQVFTLDTYPLDWAKTQENLGNTYRYRIKGDKAENIELAIAYYKASLKVLSSIDYPKDWATLQNNLGLAYIERIRGNREHNLEIAIVHFKAALQIFIEKSYPEEWAMAIQNLGIAYLDRVCGSKSENLNLAIIALQAALQVRTQKDFPLEWAMSQMNLGIAYGERIEGNQKQNLELAITAFQAALQIRTQEAFPEDWALTHINIGHIYNLHGYFTQAIESFQLALIVYKHNIFPLDCFITGRNLGNTALSNGNWDKAMQGYEAAIEAVETTRSWITSESRRQEILEESIDVYQNIVQACINAGRIDKALEYAERSRSKRLVDLMASYNLSQGEEIPAKVQELLQQYEALQRQIDQERQRHQSQNNRSETRAAFQAYNEAIAILETEKQQVWENIRRKDPVLAGEIQVNPLSLSEIQKLIDQPNTAILSFYTTNTDTHIFVVQQNQITLHTCTGQGLKTLQGWIEQNWLLPYIKDTQKWQTQINSILRELAERLQIPELISQHLQGIEELILIPHLLLHQIPFAALPTGEYQEYLADKFLIRYTPSCQILEFCQKRDTTVTFHETFPEYGTVEDAEDNLPCARFEGEQIAQMNNISLENRLIGSSQATYKNYRQLAQQVNILHSCHHAESRLDHPLESQLKLADGCITLGQLMSPSWRLPQLVEVFLSCCETNLGTPSLTDDILTLSTGFLCAGARSVVSSLWSVDDLATAVFSIFYYQHRQQGKSHPEALQQSQIQLRELTKLDLKKIFQEVEPREKELIKNRKIYTPGSPKHEQWKREYNIYAQLNRQIKEIENSTQKFPFSHPRYWAAFICQGLR</sequence>
<dbReference type="PANTHER" id="PTHR10098">
    <property type="entry name" value="RAPSYN-RELATED"/>
    <property type="match status" value="1"/>
</dbReference>
<dbReference type="Gene3D" id="1.25.40.10">
    <property type="entry name" value="Tetratricopeptide repeat domain"/>
    <property type="match status" value="4"/>
</dbReference>
<reference evidence="4 5" key="1">
    <citation type="journal article" date="2021" name="Int. J. Syst. Evol. Microbiol.">
        <title>Amazonocrinis nigriterrae gen. nov., sp. nov., Atlanticothrix silvestris gen. nov., sp. nov. and Dendronalium phyllosphericum gen. nov., sp. nov., nostocacean cyanobacteria from Brazilian environments.</title>
        <authorList>
            <person name="Alvarenga D.O."/>
            <person name="Andreote A.P.D."/>
            <person name="Branco L.H.Z."/>
            <person name="Delbaje E."/>
            <person name="Cruz R.B."/>
            <person name="Varani A.M."/>
            <person name="Fiore M.F."/>
        </authorList>
    </citation>
    <scope>NUCLEOTIDE SEQUENCE [LARGE SCALE GENOMIC DNA]</scope>
    <source>
        <strain evidence="4 5">CENA67</strain>
    </source>
</reference>
<dbReference type="PROSITE" id="PS50005">
    <property type="entry name" value="TPR"/>
    <property type="match status" value="1"/>
</dbReference>
<dbReference type="InterPro" id="IPR024983">
    <property type="entry name" value="CHAT_dom"/>
</dbReference>
<organism evidence="4 5">
    <name type="scientific">Amazonocrinis nigriterrae CENA67</name>
    <dbReference type="NCBI Taxonomy" id="2794033"/>
    <lineage>
        <taxon>Bacteria</taxon>
        <taxon>Bacillati</taxon>
        <taxon>Cyanobacteriota</taxon>
        <taxon>Cyanophyceae</taxon>
        <taxon>Nostocales</taxon>
        <taxon>Nostocaceae</taxon>
        <taxon>Amazonocrinis</taxon>
        <taxon>Amazonocrinis nigriterrae</taxon>
    </lineage>
</organism>
<keyword evidence="5" id="KW-1185">Reference proteome</keyword>
<protein>
    <submittedName>
        <fullName evidence="4">CHAT domain-containing protein</fullName>
    </submittedName>
</protein>
<evidence type="ECO:0000313" key="5">
    <source>
        <dbReference type="Proteomes" id="UP000632766"/>
    </source>
</evidence>
<dbReference type="AlphaFoldDB" id="A0A8J7L8T1"/>
<dbReference type="InterPro" id="IPR011990">
    <property type="entry name" value="TPR-like_helical_dom_sf"/>
</dbReference>
<accession>A0A8J7L8T1</accession>
<evidence type="ECO:0000256" key="1">
    <source>
        <dbReference type="PROSITE-ProRule" id="PRU00339"/>
    </source>
</evidence>
<dbReference type="SUPFAM" id="SSF48452">
    <property type="entry name" value="TPR-like"/>
    <property type="match status" value="3"/>
</dbReference>
<feature type="coiled-coil region" evidence="2">
    <location>
        <begin position="564"/>
        <end position="591"/>
    </location>
</feature>
<dbReference type="InterPro" id="IPR019734">
    <property type="entry name" value="TPR_rpt"/>
</dbReference>
<feature type="domain" description="CHAT" evidence="3">
    <location>
        <begin position="711"/>
        <end position="1040"/>
    </location>
</feature>
<evidence type="ECO:0000313" key="4">
    <source>
        <dbReference type="EMBL" id="MBH8563693.1"/>
    </source>
</evidence>
<feature type="repeat" description="TPR" evidence="1">
    <location>
        <begin position="423"/>
        <end position="456"/>
    </location>
</feature>
<dbReference type="Proteomes" id="UP000632766">
    <property type="component" value="Unassembled WGS sequence"/>
</dbReference>
<name>A0A8J7L8T1_9NOST</name>
<dbReference type="SMART" id="SM00028">
    <property type="entry name" value="TPR"/>
    <property type="match status" value="6"/>
</dbReference>
<dbReference type="EMBL" id="JAECZC010000029">
    <property type="protein sequence ID" value="MBH8563693.1"/>
    <property type="molecule type" value="Genomic_DNA"/>
</dbReference>
<evidence type="ECO:0000256" key="2">
    <source>
        <dbReference type="SAM" id="Coils"/>
    </source>
</evidence>
<keyword evidence="1" id="KW-0802">TPR repeat</keyword>
<evidence type="ECO:0000259" key="3">
    <source>
        <dbReference type="Pfam" id="PF12770"/>
    </source>
</evidence>
<gene>
    <name evidence="4" type="ORF">I8748_16090</name>
</gene>